<protein>
    <submittedName>
        <fullName evidence="2">Transposase IS200-family protein</fullName>
    </submittedName>
</protein>
<gene>
    <name evidence="2" type="ordered locus">A1E_01295</name>
</gene>
<dbReference type="Proteomes" id="UP000007056">
    <property type="component" value="Chromosome"/>
</dbReference>
<organism evidence="2 3">
    <name type="scientific">Rickettsia canadensis (strain McKiel)</name>
    <dbReference type="NCBI Taxonomy" id="293613"/>
    <lineage>
        <taxon>Bacteria</taxon>
        <taxon>Pseudomonadati</taxon>
        <taxon>Pseudomonadota</taxon>
        <taxon>Alphaproteobacteria</taxon>
        <taxon>Rickettsiales</taxon>
        <taxon>Rickettsiaceae</taxon>
        <taxon>Rickettsieae</taxon>
        <taxon>Rickettsia</taxon>
        <taxon>belli group</taxon>
    </lineage>
</organism>
<dbReference type="GO" id="GO:0003677">
    <property type="term" value="F:DNA binding"/>
    <property type="evidence" value="ECO:0007669"/>
    <property type="project" value="InterPro"/>
</dbReference>
<dbReference type="AlphaFoldDB" id="A8EXX1"/>
<dbReference type="InterPro" id="IPR036515">
    <property type="entry name" value="Transposase_17_sf"/>
</dbReference>
<accession>A8EXX1</accession>
<feature type="domain" description="Transposase IS200-like" evidence="1">
    <location>
        <begin position="5"/>
        <end position="56"/>
    </location>
</feature>
<dbReference type="EMBL" id="CP000409">
    <property type="protein sequence ID" value="ABV73204.1"/>
    <property type="molecule type" value="Genomic_DNA"/>
</dbReference>
<evidence type="ECO:0000313" key="3">
    <source>
        <dbReference type="Proteomes" id="UP000007056"/>
    </source>
</evidence>
<dbReference type="STRING" id="293613.A1E_01295"/>
<dbReference type="KEGG" id="rcm:A1E_01295"/>
<dbReference type="GO" id="GO:0006313">
    <property type="term" value="P:DNA transposition"/>
    <property type="evidence" value="ECO:0007669"/>
    <property type="project" value="InterPro"/>
</dbReference>
<evidence type="ECO:0000259" key="1">
    <source>
        <dbReference type="Pfam" id="PF01797"/>
    </source>
</evidence>
<reference evidence="3" key="1">
    <citation type="submission" date="2007-09" db="EMBL/GenBank/DDBJ databases">
        <title>Complete genome sequence of Rickettsia canadensis.</title>
        <authorList>
            <person name="Madan A."/>
            <person name="Fahey J."/>
            <person name="Helton E."/>
            <person name="Ketteman M."/>
            <person name="Madan A."/>
            <person name="Rodrigues S."/>
            <person name="Sanchez A."/>
            <person name="Whiting M."/>
            <person name="Dasch G."/>
            <person name="Eremeeva M."/>
        </authorList>
    </citation>
    <scope>NUCLEOTIDE SEQUENCE [LARGE SCALE GENOMIC DNA]</scope>
    <source>
        <strain evidence="3">McKiel</strain>
    </source>
</reference>
<evidence type="ECO:0000313" key="2">
    <source>
        <dbReference type="EMBL" id="ABV73204.1"/>
    </source>
</evidence>
<dbReference type="HOGENOM" id="CLU_101320_5_0_5"/>
<dbReference type="Gene3D" id="3.30.70.1290">
    <property type="entry name" value="Transposase IS200-like"/>
    <property type="match status" value="1"/>
</dbReference>
<name>A8EXX1_RICCK</name>
<dbReference type="Pfam" id="PF01797">
    <property type="entry name" value="Y1_Tnp"/>
    <property type="match status" value="1"/>
</dbReference>
<proteinExistence type="predicted"/>
<dbReference type="SUPFAM" id="SSF143422">
    <property type="entry name" value="Transposase IS200-like"/>
    <property type="match status" value="1"/>
</dbReference>
<sequence length="72" mass="8659">MNLCKKPKGDHQKKIQEEFPILRKKYWGRHLWVVREYFSATSGNVTDDMINEYINRHTDAHEPVMTTNIRLE</sequence>
<dbReference type="RefSeq" id="WP_012148403.1">
    <property type="nucleotide sequence ID" value="NC_009879.1"/>
</dbReference>
<dbReference type="InterPro" id="IPR002686">
    <property type="entry name" value="Transposase_17"/>
</dbReference>
<dbReference type="GO" id="GO:0004803">
    <property type="term" value="F:transposase activity"/>
    <property type="evidence" value="ECO:0007669"/>
    <property type="project" value="InterPro"/>
</dbReference>
<dbReference type="eggNOG" id="COG1943">
    <property type="taxonomic scope" value="Bacteria"/>
</dbReference>